<dbReference type="OrthoDB" id="8062037at2759"/>
<comment type="caution">
    <text evidence="1">The sequence shown here is derived from an EMBL/GenBank/DDBJ whole genome shotgun (WGS) entry which is preliminary data.</text>
</comment>
<organism evidence="1 2">
    <name type="scientific">Morella rubra</name>
    <name type="common">Chinese bayberry</name>
    <dbReference type="NCBI Taxonomy" id="262757"/>
    <lineage>
        <taxon>Eukaryota</taxon>
        <taxon>Viridiplantae</taxon>
        <taxon>Streptophyta</taxon>
        <taxon>Embryophyta</taxon>
        <taxon>Tracheophyta</taxon>
        <taxon>Spermatophyta</taxon>
        <taxon>Magnoliopsida</taxon>
        <taxon>eudicotyledons</taxon>
        <taxon>Gunneridae</taxon>
        <taxon>Pentapetalae</taxon>
        <taxon>rosids</taxon>
        <taxon>fabids</taxon>
        <taxon>Fagales</taxon>
        <taxon>Myricaceae</taxon>
        <taxon>Morella</taxon>
    </lineage>
</organism>
<keyword evidence="2" id="KW-1185">Reference proteome</keyword>
<accession>A0A6A1W2K5</accession>
<dbReference type="AlphaFoldDB" id="A0A6A1W2K5"/>
<proteinExistence type="predicted"/>
<evidence type="ECO:0000313" key="1">
    <source>
        <dbReference type="EMBL" id="KAB1218357.1"/>
    </source>
</evidence>
<name>A0A6A1W2K5_9ROSI</name>
<gene>
    <name evidence="1" type="ORF">CJ030_MR3G026237</name>
</gene>
<evidence type="ECO:0000313" key="2">
    <source>
        <dbReference type="Proteomes" id="UP000516437"/>
    </source>
</evidence>
<sequence length="96" mass="11180">MRSDTDSYLAFVQNEYEADTAEYNTVFGRLVENERGNPSAAKKFVENFLFVELKVEEFRRNAVVCAVFKDVTLLKEKVRKLMCSHYFHGDCSIVRD</sequence>
<protein>
    <submittedName>
        <fullName evidence="1">Uncharacterized protein</fullName>
    </submittedName>
</protein>
<dbReference type="EMBL" id="RXIC02000021">
    <property type="protein sequence ID" value="KAB1218357.1"/>
    <property type="molecule type" value="Genomic_DNA"/>
</dbReference>
<reference evidence="1 2" key="1">
    <citation type="journal article" date="2019" name="Plant Biotechnol. J.">
        <title>The red bayberry genome and genetic basis of sex determination.</title>
        <authorList>
            <person name="Jia H.M."/>
            <person name="Jia H.J."/>
            <person name="Cai Q.L."/>
            <person name="Wang Y."/>
            <person name="Zhao H.B."/>
            <person name="Yang W.F."/>
            <person name="Wang G.Y."/>
            <person name="Li Y.H."/>
            <person name="Zhan D.L."/>
            <person name="Shen Y.T."/>
            <person name="Niu Q.F."/>
            <person name="Chang L."/>
            <person name="Qiu J."/>
            <person name="Zhao L."/>
            <person name="Xie H.B."/>
            <person name="Fu W.Y."/>
            <person name="Jin J."/>
            <person name="Li X.W."/>
            <person name="Jiao Y."/>
            <person name="Zhou C.C."/>
            <person name="Tu T."/>
            <person name="Chai C.Y."/>
            <person name="Gao J.L."/>
            <person name="Fan L.J."/>
            <person name="van de Weg E."/>
            <person name="Wang J.Y."/>
            <person name="Gao Z.S."/>
        </authorList>
    </citation>
    <scope>NUCLEOTIDE SEQUENCE [LARGE SCALE GENOMIC DNA]</scope>
    <source>
        <tissue evidence="1">Leaves</tissue>
    </source>
</reference>
<dbReference type="Proteomes" id="UP000516437">
    <property type="component" value="Chromosome 3"/>
</dbReference>